<evidence type="ECO:0000313" key="1">
    <source>
        <dbReference type="EMBL" id="QOP41596.1"/>
    </source>
</evidence>
<dbReference type="SUPFAM" id="SSF160387">
    <property type="entry name" value="NosL/MerB-like"/>
    <property type="match status" value="1"/>
</dbReference>
<reference evidence="1 2" key="1">
    <citation type="submission" date="2019-06" db="EMBL/GenBank/DDBJ databases">
        <title>Sulfurimonas gotlandica sp. nov., a chemoautotrophic and psychrotolerant epsilonproteobacterium isolated from a pelagic redoxcline, and an emended description of the genus Sulfurimonas.</title>
        <authorList>
            <person name="Wang S."/>
            <person name="Jiang L."/>
            <person name="Shao Z."/>
        </authorList>
    </citation>
    <scope>NUCLEOTIDE SEQUENCE [LARGE SCALE GENOMIC DNA]</scope>
    <source>
        <strain evidence="1 2">B2</strain>
    </source>
</reference>
<evidence type="ECO:0000313" key="2">
    <source>
        <dbReference type="Proteomes" id="UP000593910"/>
    </source>
</evidence>
<name>A0A7M1AWA8_9BACT</name>
<accession>A0A7M1AWA8</accession>
<dbReference type="PANTHER" id="PTHR41247:SF1">
    <property type="entry name" value="HTH-TYPE TRANSCRIPTIONAL REPRESSOR YCNK"/>
    <property type="match status" value="1"/>
</dbReference>
<dbReference type="Proteomes" id="UP000593910">
    <property type="component" value="Chromosome"/>
</dbReference>
<dbReference type="AlphaFoldDB" id="A0A7M1AWA8"/>
<dbReference type="Pfam" id="PF05573">
    <property type="entry name" value="NosL"/>
    <property type="match status" value="1"/>
</dbReference>
<dbReference type="EMBL" id="CP041165">
    <property type="protein sequence ID" value="QOP41596.1"/>
    <property type="molecule type" value="Genomic_DNA"/>
</dbReference>
<gene>
    <name evidence="1" type="ORF">FJR03_07470</name>
</gene>
<dbReference type="InterPro" id="IPR008719">
    <property type="entry name" value="N2O_reductase_NosL"/>
</dbReference>
<keyword evidence="2" id="KW-1185">Reference proteome</keyword>
<protein>
    <recommendedName>
        <fullName evidence="3">NosL family protein</fullName>
    </recommendedName>
</protein>
<evidence type="ECO:0008006" key="3">
    <source>
        <dbReference type="Google" id="ProtNLM"/>
    </source>
</evidence>
<dbReference type="RefSeq" id="WP_193112913.1">
    <property type="nucleotide sequence ID" value="NZ_CP041165.1"/>
</dbReference>
<dbReference type="KEGG" id="smax:FJR03_07470"/>
<proteinExistence type="predicted"/>
<dbReference type="Gene3D" id="3.30.70.2050">
    <property type="match status" value="1"/>
</dbReference>
<dbReference type="PANTHER" id="PTHR41247">
    <property type="entry name" value="HTH-TYPE TRANSCRIPTIONAL REPRESSOR YCNK"/>
    <property type="match status" value="1"/>
</dbReference>
<sequence length="221" mass="26333">MLFLKIFILFLLSTTLYSYPNYSTAIKEKKIYPMGKKIYASRCRQIDVNHYSSYESLLKDIDEKSLCKKLNPKHLEALSLYLWDLQRSDVQEKHYGKLIVSHEDKCPVCGMFLYKYPTWISKIQYNNKSYFFDGIKDLFKYYFEHQKNIQEILVQDYYTQKTLEARESYFVIGSDVYGPMGNEFIAFETLKSAEKFMVDHKGKKILKFDEITEDTVYDLDD</sequence>
<organism evidence="1 2">
    <name type="scientific">Sulfurimonas marina</name>
    <dbReference type="NCBI Taxonomy" id="2590551"/>
    <lineage>
        <taxon>Bacteria</taxon>
        <taxon>Pseudomonadati</taxon>
        <taxon>Campylobacterota</taxon>
        <taxon>Epsilonproteobacteria</taxon>
        <taxon>Campylobacterales</taxon>
        <taxon>Sulfurimonadaceae</taxon>
        <taxon>Sulfurimonas</taxon>
    </lineage>
</organism>